<dbReference type="PANTHER" id="PTHR44103:SF1">
    <property type="entry name" value="PROPROTEIN CONVERTASE P"/>
    <property type="match status" value="1"/>
</dbReference>
<evidence type="ECO:0000313" key="4">
    <source>
        <dbReference type="EMBL" id="KNC53212.1"/>
    </source>
</evidence>
<dbReference type="Gene3D" id="2.130.10.130">
    <property type="entry name" value="Integrin alpha, N-terminal"/>
    <property type="match status" value="2"/>
</dbReference>
<keyword evidence="1" id="KW-0732">Signal</keyword>
<dbReference type="EMBL" id="GL349479">
    <property type="protein sequence ID" value="KNC53212.1"/>
    <property type="molecule type" value="Genomic_DNA"/>
</dbReference>
<reference evidence="4 5" key="1">
    <citation type="submission" date="2010-05" db="EMBL/GenBank/DDBJ databases">
        <title>The Genome Sequence of Thecamonas trahens ATCC 50062.</title>
        <authorList>
            <consortium name="The Broad Institute Genome Sequencing Platform"/>
            <person name="Russ C."/>
            <person name="Cuomo C."/>
            <person name="Shea T."/>
            <person name="Young S.K."/>
            <person name="Zeng Q."/>
            <person name="Koehrsen M."/>
            <person name="Haas B."/>
            <person name="Borodovsky M."/>
            <person name="Guigo R."/>
            <person name="Alvarado L."/>
            <person name="Berlin A."/>
            <person name="Bochicchio J."/>
            <person name="Borenstein D."/>
            <person name="Chapman S."/>
            <person name="Chen Z."/>
            <person name="Freedman E."/>
            <person name="Gellesch M."/>
            <person name="Goldberg J."/>
            <person name="Griggs A."/>
            <person name="Gujja S."/>
            <person name="Heilman E."/>
            <person name="Heiman D."/>
            <person name="Hepburn T."/>
            <person name="Howarth C."/>
            <person name="Jen D."/>
            <person name="Larson L."/>
            <person name="Mehta T."/>
            <person name="Park D."/>
            <person name="Pearson M."/>
            <person name="Roberts A."/>
            <person name="Saif S."/>
            <person name="Shenoy N."/>
            <person name="Sisk P."/>
            <person name="Stolte C."/>
            <person name="Sykes S."/>
            <person name="Thomson T."/>
            <person name="Walk T."/>
            <person name="White J."/>
            <person name="Yandava C."/>
            <person name="Burger G."/>
            <person name="Gray M.W."/>
            <person name="Holland P.W.H."/>
            <person name="King N."/>
            <person name="Lang F.B.F."/>
            <person name="Roger A.J."/>
            <person name="Ruiz-Trillo I."/>
            <person name="Lander E."/>
            <person name="Nusbaum C."/>
        </authorList>
    </citation>
    <scope>NUCLEOTIDE SEQUENCE [LARGE SCALE GENOMIC DNA]</scope>
    <source>
        <strain evidence="4 5">ATCC 50062</strain>
    </source>
</reference>
<dbReference type="InterPro" id="IPR028994">
    <property type="entry name" value="Integrin_alpha_N"/>
</dbReference>
<feature type="transmembrane region" description="Helical" evidence="3">
    <location>
        <begin position="2132"/>
        <end position="2150"/>
    </location>
</feature>
<dbReference type="NCBIfam" id="TIGR00555">
    <property type="entry name" value="panK_eukar"/>
    <property type="match status" value="1"/>
</dbReference>
<evidence type="ECO:0008006" key="6">
    <source>
        <dbReference type="Google" id="ProtNLM"/>
    </source>
</evidence>
<protein>
    <recommendedName>
        <fullName evidence="6">Fibronectin type III domain-containing protein</fullName>
    </recommendedName>
</protein>
<dbReference type="InterPro" id="IPR013517">
    <property type="entry name" value="FG-GAP"/>
</dbReference>
<proteinExistence type="predicted"/>
<dbReference type="GO" id="GO:0015937">
    <property type="term" value="P:coenzyme A biosynthetic process"/>
    <property type="evidence" value="ECO:0007669"/>
    <property type="project" value="InterPro"/>
</dbReference>
<dbReference type="STRING" id="461836.A0A0L0DLM7"/>
<feature type="transmembrane region" description="Helical" evidence="3">
    <location>
        <begin position="1819"/>
        <end position="1841"/>
    </location>
</feature>
<evidence type="ECO:0000256" key="2">
    <source>
        <dbReference type="SAM" id="MobiDB-lite"/>
    </source>
</evidence>
<dbReference type="Pfam" id="PF03630">
    <property type="entry name" value="Fumble"/>
    <property type="match status" value="1"/>
</dbReference>
<gene>
    <name evidence="4" type="ORF">AMSG_09298</name>
</gene>
<dbReference type="Pfam" id="PF13517">
    <property type="entry name" value="FG-GAP_3"/>
    <property type="match status" value="4"/>
</dbReference>
<keyword evidence="3" id="KW-1133">Transmembrane helix</keyword>
<dbReference type="Proteomes" id="UP000054408">
    <property type="component" value="Unassembled WGS sequence"/>
</dbReference>
<dbReference type="GO" id="GO:0005524">
    <property type="term" value="F:ATP binding"/>
    <property type="evidence" value="ECO:0007669"/>
    <property type="project" value="InterPro"/>
</dbReference>
<dbReference type="SUPFAM" id="SSF69318">
    <property type="entry name" value="Integrin alpha N-terminal domain"/>
    <property type="match status" value="3"/>
</dbReference>
<accession>A0A0L0DLM7</accession>
<keyword evidence="3" id="KW-0812">Transmembrane</keyword>
<dbReference type="InterPro" id="IPR012334">
    <property type="entry name" value="Pectin_lyas_fold"/>
</dbReference>
<feature type="transmembrane region" description="Helical" evidence="3">
    <location>
        <begin position="1940"/>
        <end position="1959"/>
    </location>
</feature>
<feature type="transmembrane region" description="Helical" evidence="3">
    <location>
        <begin position="2085"/>
        <end position="2112"/>
    </location>
</feature>
<dbReference type="Gene3D" id="3.30.420.510">
    <property type="match status" value="1"/>
</dbReference>
<dbReference type="eggNOG" id="KOG2201">
    <property type="taxonomic scope" value="Eukaryota"/>
</dbReference>
<dbReference type="RefSeq" id="XP_013754681.1">
    <property type="nucleotide sequence ID" value="XM_013899227.1"/>
</dbReference>
<dbReference type="CDD" id="cd24122">
    <property type="entry name" value="ASKHA_NBD_PanK-II_Pank1-like"/>
    <property type="match status" value="1"/>
</dbReference>
<organism evidence="4 5">
    <name type="scientific">Thecamonas trahens ATCC 50062</name>
    <dbReference type="NCBI Taxonomy" id="461836"/>
    <lineage>
        <taxon>Eukaryota</taxon>
        <taxon>Apusozoa</taxon>
        <taxon>Apusomonadida</taxon>
        <taxon>Apusomonadidae</taxon>
        <taxon>Thecamonas</taxon>
    </lineage>
</organism>
<feature type="transmembrane region" description="Helical" evidence="3">
    <location>
        <begin position="2162"/>
        <end position="2183"/>
    </location>
</feature>
<dbReference type="GeneID" id="25567788"/>
<evidence type="ECO:0000256" key="3">
    <source>
        <dbReference type="SAM" id="Phobius"/>
    </source>
</evidence>
<dbReference type="Gene3D" id="6.10.10.60">
    <property type="match status" value="1"/>
</dbReference>
<dbReference type="SUPFAM" id="SSF53067">
    <property type="entry name" value="Actin-like ATPase domain"/>
    <property type="match status" value="2"/>
</dbReference>
<dbReference type="Gene3D" id="2.160.20.10">
    <property type="entry name" value="Single-stranded right-handed beta-helix, Pectin lyase-like"/>
    <property type="match status" value="1"/>
</dbReference>
<dbReference type="OrthoDB" id="498611at2759"/>
<dbReference type="PANTHER" id="PTHR44103">
    <property type="entry name" value="PROPROTEIN CONVERTASE P"/>
    <property type="match status" value="1"/>
</dbReference>
<sequence length="2643" mass="271408">MAVGVSCLIGLVVAREVPSCTSPEPSACLDSAPFFPLASNVENHVVALLTTSQLMMANISSTLPHQCFHHATLSLASPLSSSSSASLFFVNAELNGNAFIDEFVAVVWSPAFDIQHAASFSTLMASTSPAVPALSVMHSAEMIGKFLLVAADVAGSAKLLVYARSSGFSALDYEITAAPVSASGSLCVSSAPDRSALVLAIADGASLSAFIWRPASPASLASFPLPAAYTAPLGAELTSCAIGDVQGSGDLALVAGFASVGALVVLPPSAAATAYNVFADTLPAALIGMNQVSLAWMPSTSSDAIFVGLPDSSRLVWAAPRASPALLHSFVNLPAAPTAVVARHSAAVHTFVAYSVVGSSTLRLASITAAGVTFAQPASAYTGLTASQAEDMALGYFDTDAHLDVAVAVGNSIVWLTNTGHATNTVSFALGGTVAAATKVADVVALDVDADGVDDIVASWDTGMSVYHNTNGDGSLWTASTLTTAYGVTVINMAVVDIDNDGAPDIVAGSRSPSELFWIRNDWVSSSAFAPLALITAPSAQVTGTAGGDINQDGTTDVVYVSKDDDRVAWVPHLDGAGSFGTAVTIATLNAVVDVAVGDFDADGDLDIAAAAAVGINANRVFWNTEVAGSFDPVPLVLASSGIKIHSVDLDADGDIDILTAGQTQFGTDAYISDGAGAFARTLAVYNLEVLAGGNIKETLAGDVTGDAVIDILSLDRSSGTVYGSRGVVVPRAITLADTLTDLTAPFSNVNHVAAADFNADNNTDLVMVADYSDDVYLVLNSGSGTLGALSLGAALATNYGIPRYVLACDVDLDGDADVVVVYNSPGEVVGYENDGTGGFGSERVLASGVSPQGAVLGDLDGDGDPDLVVGFDDSLELHRNADGGWSYVLLAVLDTALGHDVTALELADVNGDTYVDVVAGTNNAASFGLVWLPNTDGAASFGSRSIIEAAVNRNLDSIATGDVDSDGDVDIVAAVSDNRRLRLYRNVNGLGTFGAFEVLVEGLVTPRWISLVDIDADGDLDVAAVADGAATFFVQYNVEGLGGFSTPVYVDMSTPDLNHVVLLDFDGDAFVDFVTVSRANGGSDKSDLRVYSSAPSLHPLVAETVAVTCTTVGCIETAIAAAPPCTHTRIELAPAAVIGCFPEHHHEVATKSVVVAAAVPGTVIIDCGAGTGVGLFHVTAGAHLVFDGLVIRGGNANALSIAPRQGLLRVSGRGSVLVLRNCVFDASVSGGAVGVEAGGALEAVDVVFADVRLAKLSGAARDAVPARQGAVEGGAVLRVSGAGSSATLTNVSMARCGPADDLYGAVGGAVLVEAAPGVSLRLVRDVVIADGAGLPFVGGAVAVVGANALADMTDLAVEVGGGMFARNRAVWGGALGVADSLAVLPPHQSGREYGSTSLVLDAAAPAGGASAHVAVDMTGAGLVSNSATYGGAVFVCGARVVGAPGTAAGNSAESGGGFGFVCHSPALGIGPLVAPASHPWLSAGANSNAIIDSRASYGEVWASGVASATVVKAVQAELMVGQSLNPSPQVEYRDVFGTPVVDERVAVVATAAVAPATAASDVALLAGTRTETLLSSPLAVFASTTASLLSREALDETPDLRLALSLGGTRLPAVTVGSVALAACGDGFGLDLDAANQIPAEYRCSTCATGTVSSETSLAVCTATFVCPEPSVLATPTLCLLCPKDTFFAADAFAAALANGTVTNSATASEASAYCGCVSGYWSPAGRDPTTPCVECPRGARCRAGLQQRPEALAGFFDMGSANGEPKFVECPRRKQCAGGRLGASCAAGATGRFCARCLDEWFPAPQGECVKCSASSLGAMVAVLVLVVGLVMAVIGVSLRKMGEVRAGGGEIRAEGEERGDVLLLRLDSRHPASRVPRALSALLLYLQVLDLLGKSDFNWPSSVDHAVGVASVGALDVGAFISTCDTGTFYTAYMIKALLPIGLGLLASCGLVGYGLGRGRLGESLATLQRVVITVGPLMYIPCAKAILTIFDCTKLPDGTYYLDADLAERCGSSEWVFAATGVGFPATVLFVVGLPAFIGSSLWRARQRLYTREVVGRLGSVYTAFRESFWWFEVALLGKRLVLVGVALFLSSLQIWLVGGLLAVFLGFAAIQLKHEPFFRPVHNTLEVRLNVALSFVLLFGFVFYADRFPNSGSRLVCEILLFSAIGLGLAAIAVAALAEVREARRARVSAAAFVGERDAESSRLRAWKRVSDAASEFVPPEQLEAWQAAVLHPDLGEETSVELGKFGSVPVFVDNDDSVGLDIGGTLTKIVIFTPAAHSSDVEAFVRSSDRYGETGKHDVHLQRAVPELGGSLFFVTFETCAMSGAIRLIEQSGLAGNDGQSEQNGRSGRSGRLGATGGGAHKYADAIRGTLGVDLGKMDEMQCLVAGMAFLLTSVGEEAYSLEFDRPERATAEATRAALLEFAVSRKSWEVPRSISGGAFPFLLVNIGSGVSVILAESFDTFSRVSGTALGGATFLGLAKLLLGVETFDEALDLAEQGDVTKVNMTVGDIYGGDYVGSDFVLPASLTASCFGKLVARAGTPAATDAAQHSRADLALALLVMISQNVAQVGFLNAQRLGMDRIFFTGNFLRHEPKRHTPIAQRTLAFYVALWSQGEMEALFMRHEGYCGAAGALVLEQ</sequence>
<keyword evidence="5" id="KW-1185">Reference proteome</keyword>
<feature type="region of interest" description="Disordered" evidence="2">
    <location>
        <begin position="2341"/>
        <end position="2363"/>
    </location>
</feature>
<dbReference type="InterPro" id="IPR043129">
    <property type="entry name" value="ATPase_NBD"/>
</dbReference>
<evidence type="ECO:0000313" key="5">
    <source>
        <dbReference type="Proteomes" id="UP000054408"/>
    </source>
</evidence>
<keyword evidence="3" id="KW-0472">Membrane</keyword>
<name>A0A0L0DLM7_THETB</name>
<dbReference type="SUPFAM" id="SSF51126">
    <property type="entry name" value="Pectin lyase-like"/>
    <property type="match status" value="1"/>
</dbReference>
<feature type="transmembrane region" description="Helical" evidence="3">
    <location>
        <begin position="2019"/>
        <end position="2042"/>
    </location>
</feature>
<dbReference type="InterPro" id="IPR011050">
    <property type="entry name" value="Pectin_lyase_fold/virulence"/>
</dbReference>
<evidence type="ECO:0000256" key="1">
    <source>
        <dbReference type="ARBA" id="ARBA00022729"/>
    </source>
</evidence>
<dbReference type="Gene3D" id="3.30.420.40">
    <property type="match status" value="1"/>
</dbReference>
<dbReference type="InterPro" id="IPR004567">
    <property type="entry name" value="Type_II_PanK"/>
</dbReference>